<dbReference type="Gene3D" id="3.50.50.60">
    <property type="entry name" value="FAD/NAD(P)-binding domain"/>
    <property type="match status" value="1"/>
</dbReference>
<dbReference type="AlphaFoldDB" id="A0A1K2HY50"/>
<dbReference type="PANTHER" id="PTHR43400">
    <property type="entry name" value="FUMARATE REDUCTASE"/>
    <property type="match status" value="1"/>
</dbReference>
<evidence type="ECO:0000313" key="7">
    <source>
        <dbReference type="Proteomes" id="UP000183447"/>
    </source>
</evidence>
<dbReference type="PROSITE" id="PS51318">
    <property type="entry name" value="TAT"/>
    <property type="match status" value="1"/>
</dbReference>
<keyword evidence="3" id="KW-0274">FAD</keyword>
<evidence type="ECO:0000256" key="1">
    <source>
        <dbReference type="ARBA" id="ARBA00001974"/>
    </source>
</evidence>
<evidence type="ECO:0000256" key="3">
    <source>
        <dbReference type="ARBA" id="ARBA00022827"/>
    </source>
</evidence>
<dbReference type="STRING" id="665118.SAMN02983003_2073"/>
<dbReference type="GO" id="GO:0016491">
    <property type="term" value="F:oxidoreductase activity"/>
    <property type="evidence" value="ECO:0007669"/>
    <property type="project" value="UniProtKB-KW"/>
</dbReference>
<dbReference type="RefSeq" id="WP_143145756.1">
    <property type="nucleotide sequence ID" value="NZ_FPKU01000002.1"/>
</dbReference>
<dbReference type="Proteomes" id="UP000183447">
    <property type="component" value="Unassembled WGS sequence"/>
</dbReference>
<gene>
    <name evidence="6" type="ORF">SAMN02983003_2073</name>
</gene>
<dbReference type="SUPFAM" id="SSF56425">
    <property type="entry name" value="Succinate dehydrogenase/fumarate reductase flavoprotein, catalytic domain"/>
    <property type="match status" value="1"/>
</dbReference>
<keyword evidence="2" id="KW-0285">Flavoprotein</keyword>
<dbReference type="InterPro" id="IPR027477">
    <property type="entry name" value="Succ_DH/fumarate_Rdtase_cat_sf"/>
</dbReference>
<name>A0A1K2HY50_9HYPH</name>
<sequence>MTPSIDSRITRRGLLGGIGLGAGALSLGSFHPVQAALLPEPEQSETFDVVVIGSGLAGCSAALEAASSGARVVVLEKASQSRMGGNSFLAGGSFSLPLAETDAARADYVADYEAYTLGRGNAAIFALMAQHIHADVAWLKDNGIEVLPAVERPPNRVATATVAPASFAGMPVLFRRMKARLEELGARFVFDAKARQLIMSEDGAVVGVRAIGRRGMVDYRGTSVVIATGGYAGNSQFLESYSDPNAGALMVRGIPHATGDGLLMAQGAGAGLKGMGGLMALHIAAVDGVETAAGQPAAVVPYAVSINRNGRRFVDESLGYVTHGKAVLEQPGQSTTLVFDQPIREKAAEGVISTFTRLGLTVHQADTLEELAEKVGLPTAALQETIESFNQSVENGAAPAANPPKRTLATRIETAPFYAFSPLVPGITLTFGGIMIDERARVLEADGRVIPGLLAAGEGAGPVFFQDYIGGGSMTNCLVMGRIAGREAVSVTRTA</sequence>
<dbReference type="PANTHER" id="PTHR43400:SF7">
    <property type="entry name" value="FAD-DEPENDENT OXIDOREDUCTASE 2 FAD BINDING DOMAIN-CONTAINING PROTEIN"/>
    <property type="match status" value="1"/>
</dbReference>
<evidence type="ECO:0000256" key="2">
    <source>
        <dbReference type="ARBA" id="ARBA00022630"/>
    </source>
</evidence>
<evidence type="ECO:0000313" key="6">
    <source>
        <dbReference type="EMBL" id="SFZ84541.1"/>
    </source>
</evidence>
<organism evidence="6 7">
    <name type="scientific">Devosia enhydra</name>
    <dbReference type="NCBI Taxonomy" id="665118"/>
    <lineage>
        <taxon>Bacteria</taxon>
        <taxon>Pseudomonadati</taxon>
        <taxon>Pseudomonadota</taxon>
        <taxon>Alphaproteobacteria</taxon>
        <taxon>Hyphomicrobiales</taxon>
        <taxon>Devosiaceae</taxon>
        <taxon>Devosia</taxon>
    </lineage>
</organism>
<dbReference type="InterPro" id="IPR006311">
    <property type="entry name" value="TAT_signal"/>
</dbReference>
<accession>A0A1K2HY50</accession>
<proteinExistence type="predicted"/>
<dbReference type="OrthoDB" id="3178130at2"/>
<dbReference type="InterPro" id="IPR003953">
    <property type="entry name" value="FAD-dep_OxRdtase_2_FAD-bd"/>
</dbReference>
<feature type="domain" description="FAD-dependent oxidoreductase 2 FAD-binding" evidence="5">
    <location>
        <begin position="48"/>
        <end position="460"/>
    </location>
</feature>
<dbReference type="InterPro" id="IPR050315">
    <property type="entry name" value="FAD-oxidoreductase_2"/>
</dbReference>
<dbReference type="Pfam" id="PF00890">
    <property type="entry name" value="FAD_binding_2"/>
    <property type="match status" value="1"/>
</dbReference>
<dbReference type="SUPFAM" id="SSF51905">
    <property type="entry name" value="FAD/NAD(P)-binding domain"/>
    <property type="match status" value="1"/>
</dbReference>
<dbReference type="InterPro" id="IPR036188">
    <property type="entry name" value="FAD/NAD-bd_sf"/>
</dbReference>
<reference evidence="6 7" key="1">
    <citation type="submission" date="2016-11" db="EMBL/GenBank/DDBJ databases">
        <authorList>
            <person name="Jaros S."/>
            <person name="Januszkiewicz K."/>
            <person name="Wedrychowicz H."/>
        </authorList>
    </citation>
    <scope>NUCLEOTIDE SEQUENCE [LARGE SCALE GENOMIC DNA]</scope>
    <source>
        <strain evidence="6 7">ATCC 23634</strain>
    </source>
</reference>
<protein>
    <submittedName>
        <fullName evidence="6">Tricarballylate dehydrogenase</fullName>
    </submittedName>
</protein>
<dbReference type="Gene3D" id="3.90.700.10">
    <property type="entry name" value="Succinate dehydrogenase/fumarate reductase flavoprotein, catalytic domain"/>
    <property type="match status" value="1"/>
</dbReference>
<keyword evidence="4" id="KW-0560">Oxidoreductase</keyword>
<dbReference type="EMBL" id="FPKU01000002">
    <property type="protein sequence ID" value="SFZ84541.1"/>
    <property type="molecule type" value="Genomic_DNA"/>
</dbReference>
<evidence type="ECO:0000259" key="5">
    <source>
        <dbReference type="Pfam" id="PF00890"/>
    </source>
</evidence>
<keyword evidence="7" id="KW-1185">Reference proteome</keyword>
<comment type="cofactor">
    <cofactor evidence="1">
        <name>FAD</name>
        <dbReference type="ChEBI" id="CHEBI:57692"/>
    </cofactor>
</comment>
<evidence type="ECO:0000256" key="4">
    <source>
        <dbReference type="ARBA" id="ARBA00023002"/>
    </source>
</evidence>